<dbReference type="InterPro" id="IPR000859">
    <property type="entry name" value="CUB_dom"/>
</dbReference>
<dbReference type="PROSITE" id="PS01180">
    <property type="entry name" value="CUB"/>
    <property type="match status" value="1"/>
</dbReference>
<dbReference type="InterPro" id="IPR035914">
    <property type="entry name" value="Sperma_CUB_dom_sf"/>
</dbReference>
<dbReference type="Pfam" id="PF00431">
    <property type="entry name" value="CUB"/>
    <property type="match status" value="1"/>
</dbReference>
<dbReference type="EMBL" id="LUCM01004445">
    <property type="protein sequence ID" value="KAA0194333.1"/>
    <property type="molecule type" value="Genomic_DNA"/>
</dbReference>
<dbReference type="OrthoDB" id="10477294at2759"/>
<dbReference type="AlphaFoldDB" id="A0A8E0VL62"/>
<keyword evidence="6" id="KW-1185">Reference proteome</keyword>
<comment type="caution">
    <text evidence="5">The sequence shown here is derived from an EMBL/GenBank/DDBJ whole genome shotgun (WGS) entry which is preliminary data.</text>
</comment>
<keyword evidence="3" id="KW-0732">Signal</keyword>
<reference evidence="5" key="1">
    <citation type="submission" date="2019-05" db="EMBL/GenBank/DDBJ databases">
        <title>Annotation for the trematode Fasciolopsis buski.</title>
        <authorList>
            <person name="Choi Y.-J."/>
        </authorList>
    </citation>
    <scope>NUCLEOTIDE SEQUENCE</scope>
    <source>
        <strain evidence="5">HT</strain>
        <tissue evidence="5">Whole worm</tissue>
    </source>
</reference>
<accession>A0A8E0VL62</accession>
<feature type="chain" id="PRO_5034977164" description="CUB domain-containing protein" evidence="3">
    <location>
        <begin position="24"/>
        <end position="161"/>
    </location>
</feature>
<evidence type="ECO:0000256" key="2">
    <source>
        <dbReference type="PROSITE-ProRule" id="PRU00059"/>
    </source>
</evidence>
<dbReference type="Proteomes" id="UP000728185">
    <property type="component" value="Unassembled WGS sequence"/>
</dbReference>
<dbReference type="Gene3D" id="2.60.120.290">
    <property type="entry name" value="Spermadhesin, CUB domain"/>
    <property type="match status" value="1"/>
</dbReference>
<protein>
    <recommendedName>
        <fullName evidence="4">CUB domain-containing protein</fullName>
    </recommendedName>
</protein>
<name>A0A8E0VL62_9TREM</name>
<keyword evidence="1" id="KW-1015">Disulfide bond</keyword>
<evidence type="ECO:0000256" key="3">
    <source>
        <dbReference type="SAM" id="SignalP"/>
    </source>
</evidence>
<feature type="signal peptide" evidence="3">
    <location>
        <begin position="1"/>
        <end position="23"/>
    </location>
</feature>
<proteinExistence type="predicted"/>
<evidence type="ECO:0000313" key="6">
    <source>
        <dbReference type="Proteomes" id="UP000728185"/>
    </source>
</evidence>
<sequence length="161" mass="17136">MSCTLLSIALLLFSCGIINNVVAQQNLCGPTTLQLTKQSTEFTVPSGGTFSQSTVCQYSVTGSAGKTLTLKVTSLSVSNMLGKGLTCDKDYIKVAENKASLNSTQQYACGTRPTEFSVQTNQMALEIKVTEELASALVKATIVQSKFGHETGGRIWGFSFS</sequence>
<organism evidence="5 6">
    <name type="scientific">Fasciolopsis buskii</name>
    <dbReference type="NCBI Taxonomy" id="27845"/>
    <lineage>
        <taxon>Eukaryota</taxon>
        <taxon>Metazoa</taxon>
        <taxon>Spiralia</taxon>
        <taxon>Lophotrochozoa</taxon>
        <taxon>Platyhelminthes</taxon>
        <taxon>Trematoda</taxon>
        <taxon>Digenea</taxon>
        <taxon>Plagiorchiida</taxon>
        <taxon>Echinostomata</taxon>
        <taxon>Echinostomatoidea</taxon>
        <taxon>Fasciolidae</taxon>
        <taxon>Fasciolopsis</taxon>
    </lineage>
</organism>
<evidence type="ECO:0000313" key="5">
    <source>
        <dbReference type="EMBL" id="KAA0194333.1"/>
    </source>
</evidence>
<evidence type="ECO:0000259" key="4">
    <source>
        <dbReference type="PROSITE" id="PS01180"/>
    </source>
</evidence>
<evidence type="ECO:0000256" key="1">
    <source>
        <dbReference type="ARBA" id="ARBA00023157"/>
    </source>
</evidence>
<feature type="domain" description="CUB" evidence="4">
    <location>
        <begin position="28"/>
        <end position="145"/>
    </location>
</feature>
<dbReference type="SUPFAM" id="SSF49854">
    <property type="entry name" value="Spermadhesin, CUB domain"/>
    <property type="match status" value="1"/>
</dbReference>
<gene>
    <name evidence="5" type="ORF">FBUS_06742</name>
</gene>
<comment type="caution">
    <text evidence="2">Lacks conserved residue(s) required for the propagation of feature annotation.</text>
</comment>